<name>A0A239NFB2_9ACTN</name>
<organism evidence="8 9">
    <name type="scientific">Actinomadura meyerae</name>
    <dbReference type="NCBI Taxonomy" id="240840"/>
    <lineage>
        <taxon>Bacteria</taxon>
        <taxon>Bacillati</taxon>
        <taxon>Actinomycetota</taxon>
        <taxon>Actinomycetes</taxon>
        <taxon>Streptosporangiales</taxon>
        <taxon>Thermomonosporaceae</taxon>
        <taxon>Actinomadura</taxon>
    </lineage>
</organism>
<dbReference type="GO" id="GO:0020037">
    <property type="term" value="F:heme binding"/>
    <property type="evidence" value="ECO:0007669"/>
    <property type="project" value="InterPro"/>
</dbReference>
<dbReference type="FunFam" id="1.10.630.10:FF:000018">
    <property type="entry name" value="Cytochrome P450 monooxygenase"/>
    <property type="match status" value="1"/>
</dbReference>
<proteinExistence type="inferred from homology"/>
<dbReference type="GO" id="GO:0016705">
    <property type="term" value="F:oxidoreductase activity, acting on paired donors, with incorporation or reduction of molecular oxygen"/>
    <property type="evidence" value="ECO:0007669"/>
    <property type="project" value="InterPro"/>
</dbReference>
<dbReference type="GO" id="GO:0005506">
    <property type="term" value="F:iron ion binding"/>
    <property type="evidence" value="ECO:0007669"/>
    <property type="project" value="InterPro"/>
</dbReference>
<dbReference type="Gene3D" id="1.10.630.10">
    <property type="entry name" value="Cytochrome P450"/>
    <property type="match status" value="1"/>
</dbReference>
<comment type="similarity">
    <text evidence="1 7">Belongs to the cytochrome P450 family.</text>
</comment>
<dbReference type="PANTHER" id="PTHR46696:SF1">
    <property type="entry name" value="CYTOCHROME P450 YJIB-RELATED"/>
    <property type="match status" value="1"/>
</dbReference>
<dbReference type="Pfam" id="PF00067">
    <property type="entry name" value="p450"/>
    <property type="match status" value="1"/>
</dbReference>
<dbReference type="InterPro" id="IPR036396">
    <property type="entry name" value="Cyt_P450_sf"/>
</dbReference>
<evidence type="ECO:0000256" key="1">
    <source>
        <dbReference type="ARBA" id="ARBA00010617"/>
    </source>
</evidence>
<dbReference type="AlphaFoldDB" id="A0A239NFB2"/>
<dbReference type="InterPro" id="IPR017972">
    <property type="entry name" value="Cyt_P450_CS"/>
</dbReference>
<dbReference type="OrthoDB" id="4133219at2"/>
<keyword evidence="6 7" id="KW-0503">Monooxygenase</keyword>
<dbReference type="InterPro" id="IPR001128">
    <property type="entry name" value="Cyt_P450"/>
</dbReference>
<keyword evidence="5 7" id="KW-0408">Iron</keyword>
<evidence type="ECO:0000256" key="3">
    <source>
        <dbReference type="ARBA" id="ARBA00022723"/>
    </source>
</evidence>
<evidence type="ECO:0000256" key="2">
    <source>
        <dbReference type="ARBA" id="ARBA00022617"/>
    </source>
</evidence>
<dbReference type="RefSeq" id="WP_089329747.1">
    <property type="nucleotide sequence ID" value="NZ_FZOR01000040.1"/>
</dbReference>
<accession>A0A239NFB2</accession>
<protein>
    <submittedName>
        <fullName evidence="8">Cytochrome P450</fullName>
    </submittedName>
</protein>
<dbReference type="SUPFAM" id="SSF48264">
    <property type="entry name" value="Cytochrome P450"/>
    <property type="match status" value="1"/>
</dbReference>
<dbReference type="CDD" id="cd11031">
    <property type="entry name" value="Cyp158A-like"/>
    <property type="match status" value="1"/>
</dbReference>
<dbReference type="EMBL" id="FZOR01000040">
    <property type="protein sequence ID" value="SNT53657.1"/>
    <property type="molecule type" value="Genomic_DNA"/>
</dbReference>
<evidence type="ECO:0000256" key="7">
    <source>
        <dbReference type="RuleBase" id="RU000461"/>
    </source>
</evidence>
<keyword evidence="3 7" id="KW-0479">Metal-binding</keyword>
<sequence length="410" mass="44592">MTDAPVPPTPGRCPIDLAPDYAPPLSYAEGRPDDRPLCPVRLPSGDQVTMATRYEDVLVVLQNPVFSRELGYPGAPRVVDAADVHHDPDALINMDPPRHTRLRKLVSGAFTPRRLQAWQPRVESITEELVEEFGSGPAPADLVSGFSFVLPVRVICALLGVPADDHEQFRRWTTAFLSTTAFTARDRAVAREEFAGYHRSLIQYRREHPGDSLIDALISAADDRGSLTEPELVRLTMSLIVAGHGTTANLLTRAVFTLLVSGGYARLAADPARIPAAAEELLRREMPVDGGLRVALEDVELPSGPVRKGEVVLPAITIANRDPAVYPAPERFDIDRYAAGEDTEAARGHLAFGQGAHYCVGAGLARQEVQVALETLTRRLPGLRLAVPAPEVPWTEGMIVQGITELPVTW</sequence>
<evidence type="ECO:0000256" key="6">
    <source>
        <dbReference type="ARBA" id="ARBA00023033"/>
    </source>
</evidence>
<keyword evidence="9" id="KW-1185">Reference proteome</keyword>
<keyword evidence="2 7" id="KW-0349">Heme</keyword>
<evidence type="ECO:0000313" key="8">
    <source>
        <dbReference type="EMBL" id="SNT53657.1"/>
    </source>
</evidence>
<dbReference type="PRINTS" id="PR00359">
    <property type="entry name" value="BP450"/>
</dbReference>
<gene>
    <name evidence="8" type="ORF">SAMN05443665_104059</name>
</gene>
<dbReference type="GO" id="GO:0004497">
    <property type="term" value="F:monooxygenase activity"/>
    <property type="evidence" value="ECO:0007669"/>
    <property type="project" value="UniProtKB-KW"/>
</dbReference>
<dbReference type="PANTHER" id="PTHR46696">
    <property type="entry name" value="P450, PUTATIVE (EUROFUNG)-RELATED"/>
    <property type="match status" value="1"/>
</dbReference>
<evidence type="ECO:0000256" key="5">
    <source>
        <dbReference type="ARBA" id="ARBA00023004"/>
    </source>
</evidence>
<evidence type="ECO:0000313" key="9">
    <source>
        <dbReference type="Proteomes" id="UP000198318"/>
    </source>
</evidence>
<dbReference type="InterPro" id="IPR002397">
    <property type="entry name" value="Cyt_P450_B"/>
</dbReference>
<dbReference type="PROSITE" id="PS00086">
    <property type="entry name" value="CYTOCHROME_P450"/>
    <property type="match status" value="1"/>
</dbReference>
<evidence type="ECO:0000256" key="4">
    <source>
        <dbReference type="ARBA" id="ARBA00023002"/>
    </source>
</evidence>
<reference evidence="8" key="1">
    <citation type="submission" date="2017-06" db="EMBL/GenBank/DDBJ databases">
        <authorList>
            <person name="Kim H.J."/>
            <person name="Triplett B.A."/>
        </authorList>
    </citation>
    <scope>NUCLEOTIDE SEQUENCE [LARGE SCALE GENOMIC DNA]</scope>
    <source>
        <strain evidence="8">DSM 44715</strain>
    </source>
</reference>
<keyword evidence="4 7" id="KW-0560">Oxidoreductase</keyword>
<dbReference type="Proteomes" id="UP000198318">
    <property type="component" value="Unassembled WGS sequence"/>
</dbReference>